<name>A0AAV7L0Q7_PLEWA</name>
<dbReference type="Gene3D" id="3.30.70.1820">
    <property type="entry name" value="L1 transposable element, RRM domain"/>
    <property type="match status" value="1"/>
</dbReference>
<organism evidence="1 2">
    <name type="scientific">Pleurodeles waltl</name>
    <name type="common">Iberian ribbed newt</name>
    <dbReference type="NCBI Taxonomy" id="8319"/>
    <lineage>
        <taxon>Eukaryota</taxon>
        <taxon>Metazoa</taxon>
        <taxon>Chordata</taxon>
        <taxon>Craniata</taxon>
        <taxon>Vertebrata</taxon>
        <taxon>Euteleostomi</taxon>
        <taxon>Amphibia</taxon>
        <taxon>Batrachia</taxon>
        <taxon>Caudata</taxon>
        <taxon>Salamandroidea</taxon>
        <taxon>Salamandridae</taxon>
        <taxon>Pleurodelinae</taxon>
        <taxon>Pleurodeles</taxon>
    </lineage>
</organism>
<keyword evidence="2" id="KW-1185">Reference proteome</keyword>
<evidence type="ECO:0000313" key="1">
    <source>
        <dbReference type="EMBL" id="KAJ1084194.1"/>
    </source>
</evidence>
<comment type="caution">
    <text evidence="1">The sequence shown here is derived from an EMBL/GenBank/DDBJ whole genome shotgun (WGS) entry which is preliminary data.</text>
</comment>
<accession>A0AAV7L0Q7</accession>
<sequence>MLYVTGMQHWRSSSSKLQLKQEDIENRSRRNNIRIRRAPKGAEGSDIIAFTADLLNAIRGDYDTSPHTLDRAYRVTPTPGHPKVALDIL</sequence>
<protein>
    <submittedName>
        <fullName evidence="1">Uncharacterized protein</fullName>
    </submittedName>
</protein>
<dbReference type="EMBL" id="JANPWB010000016">
    <property type="protein sequence ID" value="KAJ1084194.1"/>
    <property type="molecule type" value="Genomic_DNA"/>
</dbReference>
<evidence type="ECO:0000313" key="2">
    <source>
        <dbReference type="Proteomes" id="UP001066276"/>
    </source>
</evidence>
<gene>
    <name evidence="1" type="ORF">NDU88_004346</name>
</gene>
<dbReference type="Proteomes" id="UP001066276">
    <property type="component" value="Chromosome 12"/>
</dbReference>
<proteinExistence type="predicted"/>
<dbReference type="AlphaFoldDB" id="A0AAV7L0Q7"/>
<reference evidence="1" key="1">
    <citation type="journal article" date="2022" name="bioRxiv">
        <title>Sequencing and chromosome-scale assembly of the giantPleurodeles waltlgenome.</title>
        <authorList>
            <person name="Brown T."/>
            <person name="Elewa A."/>
            <person name="Iarovenko S."/>
            <person name="Subramanian E."/>
            <person name="Araus A.J."/>
            <person name="Petzold A."/>
            <person name="Susuki M."/>
            <person name="Suzuki K.-i.T."/>
            <person name="Hayashi T."/>
            <person name="Toyoda A."/>
            <person name="Oliveira C."/>
            <person name="Osipova E."/>
            <person name="Leigh N.D."/>
            <person name="Simon A."/>
            <person name="Yun M.H."/>
        </authorList>
    </citation>
    <scope>NUCLEOTIDE SEQUENCE</scope>
    <source>
        <strain evidence="1">20211129_DDA</strain>
        <tissue evidence="1">Liver</tissue>
    </source>
</reference>